<organism evidence="1 2">
    <name type="scientific">Saponaria officinalis</name>
    <name type="common">Common soapwort</name>
    <name type="synonym">Lychnis saponaria</name>
    <dbReference type="NCBI Taxonomy" id="3572"/>
    <lineage>
        <taxon>Eukaryota</taxon>
        <taxon>Viridiplantae</taxon>
        <taxon>Streptophyta</taxon>
        <taxon>Embryophyta</taxon>
        <taxon>Tracheophyta</taxon>
        <taxon>Spermatophyta</taxon>
        <taxon>Magnoliopsida</taxon>
        <taxon>eudicotyledons</taxon>
        <taxon>Gunneridae</taxon>
        <taxon>Pentapetalae</taxon>
        <taxon>Caryophyllales</taxon>
        <taxon>Caryophyllaceae</taxon>
        <taxon>Caryophylleae</taxon>
        <taxon>Saponaria</taxon>
    </lineage>
</organism>
<dbReference type="Proteomes" id="UP001443914">
    <property type="component" value="Unassembled WGS sequence"/>
</dbReference>
<evidence type="ECO:0000313" key="1">
    <source>
        <dbReference type="EMBL" id="KAK9678056.1"/>
    </source>
</evidence>
<accession>A0AAW1HMW2</accession>
<evidence type="ECO:0000313" key="2">
    <source>
        <dbReference type="Proteomes" id="UP001443914"/>
    </source>
</evidence>
<name>A0AAW1HMW2_SAPOF</name>
<reference evidence="1" key="1">
    <citation type="submission" date="2024-03" db="EMBL/GenBank/DDBJ databases">
        <title>WGS assembly of Saponaria officinalis var. Norfolk2.</title>
        <authorList>
            <person name="Jenkins J."/>
            <person name="Shu S."/>
            <person name="Grimwood J."/>
            <person name="Barry K."/>
            <person name="Goodstein D."/>
            <person name="Schmutz J."/>
            <person name="Leebens-Mack J."/>
            <person name="Osbourn A."/>
        </authorList>
    </citation>
    <scope>NUCLEOTIDE SEQUENCE [LARGE SCALE GENOMIC DNA]</scope>
    <source>
        <strain evidence="1">JIC</strain>
    </source>
</reference>
<sequence length="113" mass="13177">MIETIKNTILSYMMSTRMFFGESSPPVRNISNYDHILGVNGEMEDEGNYTAFLSKNRKVHADKSELELYLEEKNMDLNKDMKQSELERFSCLSCLARDIFNYSSLHGPFRICF</sequence>
<dbReference type="AlphaFoldDB" id="A0AAW1HMW2"/>
<keyword evidence="2" id="KW-1185">Reference proteome</keyword>
<comment type="caution">
    <text evidence="1">The sequence shown here is derived from an EMBL/GenBank/DDBJ whole genome shotgun (WGS) entry which is preliminary data.</text>
</comment>
<dbReference type="EMBL" id="JBDFQZ010000011">
    <property type="protein sequence ID" value="KAK9678056.1"/>
    <property type="molecule type" value="Genomic_DNA"/>
</dbReference>
<proteinExistence type="predicted"/>
<protein>
    <submittedName>
        <fullName evidence="1">Uncharacterized protein</fullName>
    </submittedName>
</protein>
<gene>
    <name evidence="1" type="ORF">RND81_11G185300</name>
</gene>